<reference evidence="1 6" key="2">
    <citation type="submission" date="2021-02" db="EMBL/GenBank/DDBJ databases">
        <title>FDA dAtabase for Regulatory Grade micrObial Sequences (FDA-ARGOS): Supporting development and validation of Infectious Disease Dx tests.</title>
        <authorList>
            <person name="Carlson P."/>
            <person name="Fischbach M."/>
            <person name="Hastie J."/>
            <person name="Bilen M."/>
            <person name="Cheng A."/>
            <person name="Tallon L."/>
            <person name="Sadzewicz L."/>
            <person name="Zhao X."/>
            <person name="Boylan J."/>
            <person name="Ott S."/>
            <person name="Bowen H."/>
            <person name="Vavikolanu K."/>
            <person name="Mehta A."/>
            <person name="Aluvathingal J."/>
            <person name="Nadendla S."/>
            <person name="Yan Y."/>
            <person name="Sichtig H."/>
        </authorList>
    </citation>
    <scope>NUCLEOTIDE SEQUENCE [LARGE SCALE GENOMIC DNA]</scope>
    <source>
        <strain evidence="1 6">FDAARGOS_1229</strain>
    </source>
</reference>
<dbReference type="AlphaFoldDB" id="A0A412X2W6"/>
<evidence type="ECO:0000313" key="4">
    <source>
        <dbReference type="Proteomes" id="UP000283589"/>
    </source>
</evidence>
<evidence type="ECO:0000313" key="3">
    <source>
        <dbReference type="EMBL" id="RGY16251.1"/>
    </source>
</evidence>
<dbReference type="Proteomes" id="UP000654720">
    <property type="component" value="Chromosome"/>
</dbReference>
<dbReference type="OrthoDB" id="9808975at2"/>
<keyword evidence="6" id="KW-1185">Reference proteome</keyword>
<reference evidence="4 5" key="1">
    <citation type="submission" date="2018-08" db="EMBL/GenBank/DDBJ databases">
        <title>A genome reference for cultivated species of the human gut microbiota.</title>
        <authorList>
            <person name="Zou Y."/>
            <person name="Xue W."/>
            <person name="Luo G."/>
        </authorList>
    </citation>
    <scope>NUCLEOTIDE SEQUENCE [LARGE SCALE GENOMIC DNA]</scope>
    <source>
        <strain evidence="2 4">AF14-49</strain>
        <strain evidence="3 5">OF02-7</strain>
    </source>
</reference>
<dbReference type="RefSeq" id="WP_027200110.1">
    <property type="nucleotide sequence ID" value="NZ_CAJKXH010000021.1"/>
</dbReference>
<dbReference type="Proteomes" id="UP000283589">
    <property type="component" value="Unassembled WGS sequence"/>
</dbReference>
<evidence type="ECO:0000313" key="2">
    <source>
        <dbReference type="EMBL" id="RGV34826.1"/>
    </source>
</evidence>
<evidence type="ECO:0000313" key="5">
    <source>
        <dbReference type="Proteomes" id="UP000286063"/>
    </source>
</evidence>
<evidence type="ECO:0008006" key="7">
    <source>
        <dbReference type="Google" id="ProtNLM"/>
    </source>
</evidence>
<dbReference type="STRING" id="1121130.GCA_000519105_01046"/>
<dbReference type="Proteomes" id="UP000286063">
    <property type="component" value="Unassembled WGS sequence"/>
</dbReference>
<dbReference type="EMBL" id="QRZA01000006">
    <property type="protein sequence ID" value="RGV34826.1"/>
    <property type="molecule type" value="Genomic_DNA"/>
</dbReference>
<dbReference type="EMBL" id="QSCR01000020">
    <property type="protein sequence ID" value="RGY16251.1"/>
    <property type="molecule type" value="Genomic_DNA"/>
</dbReference>
<evidence type="ECO:0000313" key="6">
    <source>
        <dbReference type="Proteomes" id="UP000654720"/>
    </source>
</evidence>
<name>A0A412X2W6_9BACT</name>
<dbReference type="GeneID" id="93098943"/>
<proteinExistence type="predicted"/>
<evidence type="ECO:0000313" key="1">
    <source>
        <dbReference type="EMBL" id="QRO48477.1"/>
    </source>
</evidence>
<dbReference type="EMBL" id="CP069450">
    <property type="protein sequence ID" value="QRO48477.1"/>
    <property type="molecule type" value="Genomic_DNA"/>
</dbReference>
<accession>A0A412X2W6</accession>
<organism evidence="2 4">
    <name type="scientific">Butyricimonas virosa</name>
    <dbReference type="NCBI Taxonomy" id="544645"/>
    <lineage>
        <taxon>Bacteria</taxon>
        <taxon>Pseudomonadati</taxon>
        <taxon>Bacteroidota</taxon>
        <taxon>Bacteroidia</taxon>
        <taxon>Bacteroidales</taxon>
        <taxon>Odoribacteraceae</taxon>
        <taxon>Butyricimonas</taxon>
    </lineage>
</organism>
<protein>
    <recommendedName>
        <fullName evidence="7">DUF3375 domain-containing protein</fullName>
    </recommendedName>
</protein>
<gene>
    <name evidence="2" type="ORF">DWW18_06960</name>
    <name evidence="3" type="ORF">DXA50_11510</name>
    <name evidence="1" type="ORF">I6J59_10920</name>
</gene>
<sequence>MNTFKSIDDLLRVLEREKVLMKQMFQKRPSTSLKYDYALELTEYKEERIKYLIDYGVIRDSGNFLEMEDVYLKFFEEVLQVNESINVSFVDDYLGRLNENIDYYLQENNEQRKYNYHKKVRRCLKNIAMVTVRNVIDLKRNIDNTYKNEPNYPIKLAKLKNLDEKRKNIALLINRSEDIIENQQPVFFKVAMDTQMRTVVSDVKLQLNDAYHNLIEIEKQIIHYLNLIAYQNRIFEKVRRLKYLRDQFLLEEKSDIRQQLSLINPVWMEPQTNYRIKLSVDELRTSATALELIKKVVSRQKNLVRGPKNIAEAIPQEFLEADSEVLDAVNLQEVYNAFAASSSHLFRFVMNYRYHKEVDTNGKILYFCQIASQYADGLDFTDTYETDCGVEYPLIYSK</sequence>